<evidence type="ECO:0000256" key="1">
    <source>
        <dbReference type="SAM" id="Phobius"/>
    </source>
</evidence>
<dbReference type="KEGG" id="sbj:CF168_07405"/>
<proteinExistence type="predicted"/>
<name>A0A220UM22_9GAMM</name>
<protein>
    <submittedName>
        <fullName evidence="2">Branched-chain amino acid ABC transporter</fullName>
    </submittedName>
</protein>
<keyword evidence="3" id="KW-1185">Reference proteome</keyword>
<evidence type="ECO:0000313" key="3">
    <source>
        <dbReference type="Proteomes" id="UP000198367"/>
    </source>
</evidence>
<dbReference type="Proteomes" id="UP000198367">
    <property type="component" value="Chromosome"/>
</dbReference>
<keyword evidence="1" id="KW-0812">Transmembrane</keyword>
<organism evidence="2 3">
    <name type="scientific">Shewanella bicestrii</name>
    <dbReference type="NCBI Taxonomy" id="2018305"/>
    <lineage>
        <taxon>Bacteria</taxon>
        <taxon>Pseudomonadati</taxon>
        <taxon>Pseudomonadota</taxon>
        <taxon>Gammaproteobacteria</taxon>
        <taxon>Alteromonadales</taxon>
        <taxon>Shewanellaceae</taxon>
        <taxon>Shewanella</taxon>
    </lineage>
</organism>
<dbReference type="EMBL" id="CP022358">
    <property type="protein sequence ID" value="ASK68723.1"/>
    <property type="molecule type" value="Genomic_DNA"/>
</dbReference>
<feature type="transmembrane region" description="Helical" evidence="1">
    <location>
        <begin position="67"/>
        <end position="99"/>
    </location>
</feature>
<accession>A0A220UM22</accession>
<evidence type="ECO:0000313" key="2">
    <source>
        <dbReference type="EMBL" id="ASK68723.1"/>
    </source>
</evidence>
<dbReference type="Pfam" id="PF05437">
    <property type="entry name" value="AzlD"/>
    <property type="match status" value="1"/>
</dbReference>
<dbReference type="InterPro" id="IPR008407">
    <property type="entry name" value="Brnchd-chn_aa_trnsp_AzlD"/>
</dbReference>
<feature type="transmembrane region" description="Helical" evidence="1">
    <location>
        <begin position="36"/>
        <end position="55"/>
    </location>
</feature>
<keyword evidence="1" id="KW-1133">Transmembrane helix</keyword>
<dbReference type="RefSeq" id="WP_011623281.1">
    <property type="nucleotide sequence ID" value="NZ_CP022358.1"/>
</dbReference>
<keyword evidence="1" id="KW-0472">Membrane</keyword>
<dbReference type="GeneID" id="94728641"/>
<reference evidence="2 3" key="1">
    <citation type="submission" date="2017-07" db="EMBL/GenBank/DDBJ databases">
        <title>Phenotypical and genomic characterization of a clinical isolate of Shewanella bicestrii sp. nov. producing an extended-spectrum beta-lactamase and a new oxacillinase variant.</title>
        <authorList>
            <person name="Jousset A.B."/>
            <person name="Bonnin R.A."/>
            <person name="Girlich D."/>
            <person name="Dabos L."/>
            <person name="Potron A."/>
            <person name="Dortet L."/>
            <person name="Glaser P."/>
            <person name="Naas T."/>
        </authorList>
    </citation>
    <scope>NUCLEOTIDE SEQUENCE [LARGE SCALE GENOMIC DNA]</scope>
    <source>
        <strain evidence="2 3">JAB-1</strain>
    </source>
</reference>
<sequence length="100" mass="11089">MIWLMIFSMAAVVFISRHLLLEPKLPLRLSKNTQTFLSYSAPAVLTAIFAPIVFVQEGKLDLSLDNSYLICAVVATVLAFVTRNTLLTTVLSMGLFFAIH</sequence>
<gene>
    <name evidence="2" type="ORF">CF168_07405</name>
</gene>
<dbReference type="AlphaFoldDB" id="A0A220UM22"/>